<evidence type="ECO:0000313" key="1">
    <source>
        <dbReference type="EMBL" id="GBL90069.1"/>
    </source>
</evidence>
<dbReference type="EMBL" id="BGPR01159415">
    <property type="protein sequence ID" value="GBL90069.1"/>
    <property type="molecule type" value="Genomic_DNA"/>
</dbReference>
<gene>
    <name evidence="1" type="ORF">AVEN_240010_1</name>
</gene>
<accession>A0A4Y2BEV6</accession>
<protein>
    <submittedName>
        <fullName evidence="1">Uncharacterized protein</fullName>
    </submittedName>
</protein>
<organism evidence="1 2">
    <name type="scientific">Araneus ventricosus</name>
    <name type="common">Orbweaver spider</name>
    <name type="synonym">Epeira ventricosa</name>
    <dbReference type="NCBI Taxonomy" id="182803"/>
    <lineage>
        <taxon>Eukaryota</taxon>
        <taxon>Metazoa</taxon>
        <taxon>Ecdysozoa</taxon>
        <taxon>Arthropoda</taxon>
        <taxon>Chelicerata</taxon>
        <taxon>Arachnida</taxon>
        <taxon>Araneae</taxon>
        <taxon>Araneomorphae</taxon>
        <taxon>Entelegynae</taxon>
        <taxon>Araneoidea</taxon>
        <taxon>Araneidae</taxon>
        <taxon>Araneus</taxon>
    </lineage>
</organism>
<sequence>MLWFVPRQETDAIGPSQRVAIVTDGIPCAQIEADVFYQQVGLQAIPSAEHT</sequence>
<name>A0A4Y2BEV6_ARAVE</name>
<feature type="non-terminal residue" evidence="1">
    <location>
        <position position="51"/>
    </location>
</feature>
<reference evidence="1 2" key="1">
    <citation type="journal article" date="2019" name="Sci. Rep.">
        <title>Orb-weaving spider Araneus ventricosus genome elucidates the spidroin gene catalogue.</title>
        <authorList>
            <person name="Kono N."/>
            <person name="Nakamura H."/>
            <person name="Ohtoshi R."/>
            <person name="Moran D.A.P."/>
            <person name="Shinohara A."/>
            <person name="Yoshida Y."/>
            <person name="Fujiwara M."/>
            <person name="Mori M."/>
            <person name="Tomita M."/>
            <person name="Arakawa K."/>
        </authorList>
    </citation>
    <scope>NUCLEOTIDE SEQUENCE [LARGE SCALE GENOMIC DNA]</scope>
</reference>
<proteinExistence type="predicted"/>
<keyword evidence="2" id="KW-1185">Reference proteome</keyword>
<dbReference type="AlphaFoldDB" id="A0A4Y2BEV6"/>
<evidence type="ECO:0000313" key="2">
    <source>
        <dbReference type="Proteomes" id="UP000499080"/>
    </source>
</evidence>
<dbReference type="Proteomes" id="UP000499080">
    <property type="component" value="Unassembled WGS sequence"/>
</dbReference>
<comment type="caution">
    <text evidence="1">The sequence shown here is derived from an EMBL/GenBank/DDBJ whole genome shotgun (WGS) entry which is preliminary data.</text>
</comment>